<dbReference type="GO" id="GO:0005886">
    <property type="term" value="C:plasma membrane"/>
    <property type="evidence" value="ECO:0007669"/>
    <property type="project" value="TreeGrafter"/>
</dbReference>
<evidence type="ECO:0000256" key="6">
    <source>
        <dbReference type="RuleBase" id="RU280814"/>
    </source>
</evidence>
<dbReference type="SUPFAM" id="SSF56219">
    <property type="entry name" value="DNase I-like"/>
    <property type="match status" value="1"/>
</dbReference>
<comment type="caution">
    <text evidence="6">Lacks conserved residue(s) required for the propagation of feature annotation.</text>
</comment>
<dbReference type="AlphaFoldDB" id="A0A8S4G640"/>
<protein>
    <recommendedName>
        <fullName evidence="6">Anoctamin</fullName>
    </recommendedName>
</protein>
<keyword evidence="3 6" id="KW-0812">Transmembrane</keyword>
<reference evidence="8" key="1">
    <citation type="submission" date="2020-11" db="EMBL/GenBank/DDBJ databases">
        <authorList>
            <person name="Whiteford S."/>
        </authorList>
    </citation>
    <scope>NUCLEOTIDE SEQUENCE</scope>
</reference>
<keyword evidence="5 6" id="KW-0472">Membrane</keyword>
<evidence type="ECO:0000313" key="8">
    <source>
        <dbReference type="EMBL" id="CAG9134977.1"/>
    </source>
</evidence>
<comment type="subcellular location">
    <subcellularLocation>
        <location evidence="1 6">Membrane</location>
        <topology evidence="1 6">Multi-pass membrane protein</topology>
    </subcellularLocation>
</comment>
<feature type="transmembrane region" description="Helical" evidence="6">
    <location>
        <begin position="71"/>
        <end position="94"/>
    </location>
</feature>
<dbReference type="Pfam" id="PF04547">
    <property type="entry name" value="Anoctamin"/>
    <property type="match status" value="1"/>
</dbReference>
<evidence type="ECO:0000256" key="3">
    <source>
        <dbReference type="ARBA" id="ARBA00022692"/>
    </source>
</evidence>
<dbReference type="Gene3D" id="3.60.10.10">
    <property type="entry name" value="Endonuclease/exonuclease/phosphatase"/>
    <property type="match status" value="1"/>
</dbReference>
<evidence type="ECO:0000256" key="1">
    <source>
        <dbReference type="ARBA" id="ARBA00004141"/>
    </source>
</evidence>
<evidence type="ECO:0000256" key="2">
    <source>
        <dbReference type="ARBA" id="ARBA00009671"/>
    </source>
</evidence>
<accession>A0A8S4G640</accession>
<dbReference type="EMBL" id="CAJHNJ030000091">
    <property type="protein sequence ID" value="CAG9134977.1"/>
    <property type="molecule type" value="Genomic_DNA"/>
</dbReference>
<dbReference type="InterPro" id="IPR007632">
    <property type="entry name" value="Anoctamin"/>
</dbReference>
<organism evidence="8 9">
    <name type="scientific">Plutella xylostella</name>
    <name type="common">Diamondback moth</name>
    <name type="synonym">Plutella maculipennis</name>
    <dbReference type="NCBI Taxonomy" id="51655"/>
    <lineage>
        <taxon>Eukaryota</taxon>
        <taxon>Metazoa</taxon>
        <taxon>Ecdysozoa</taxon>
        <taxon>Arthropoda</taxon>
        <taxon>Hexapoda</taxon>
        <taxon>Insecta</taxon>
        <taxon>Pterygota</taxon>
        <taxon>Neoptera</taxon>
        <taxon>Endopterygota</taxon>
        <taxon>Lepidoptera</taxon>
        <taxon>Glossata</taxon>
        <taxon>Ditrysia</taxon>
        <taxon>Yponomeutoidea</taxon>
        <taxon>Plutellidae</taxon>
        <taxon>Plutella</taxon>
    </lineage>
</organism>
<keyword evidence="9" id="KW-1185">Reference proteome</keyword>
<comment type="caution">
    <text evidence="8">The sequence shown here is derived from an EMBL/GenBank/DDBJ whole genome shotgun (WGS) entry which is preliminary data.</text>
</comment>
<sequence>MGKVEGKRRPGRRKLTWLCNIKDIGHNIDYSDLGVLRSVRTPHWEREKALKSSMETEKFITLKYRDLMVQLASFTLFARIFPLAPLVVLVSNAIDLRVSARRILLYSRRPILRRNLGIGAWYNVLFAIVIAIAWFQIFLGTITSEAILQFTKLAEKNESVVDHLNFEPFEKFRIYAYTPAFGPNASTDLSYELGYLSLKVFPEYDYQTLEKEKGDDTPLHEYLRHIENNYGLYKPSCSCTTFYQHNTWKSTNDYDLMPRRTCYFKVPDSPTIPDYGSGLGNGRAWGAKNPRATNGCHQRLQLATYNARTLREDEKMVELEVELSKIKWDILGLSEVRREGEDTMTLESGHMLYHREGDQLSQGGVGFLFDKTLVNNVVEISSVSNRVAYLVLKLTERYSLKVVQVYAPTSANS</sequence>
<feature type="transmembrane region" description="Helical" evidence="6">
    <location>
        <begin position="115"/>
        <end position="139"/>
    </location>
</feature>
<dbReference type="Proteomes" id="UP000653454">
    <property type="component" value="Unassembled WGS sequence"/>
</dbReference>
<feature type="domain" description="Anoctamin transmembrane" evidence="7">
    <location>
        <begin position="43"/>
        <end position="146"/>
    </location>
</feature>
<gene>
    <name evidence="8" type="ORF">PLXY2_LOCUS13224</name>
</gene>
<dbReference type="GO" id="GO:0005254">
    <property type="term" value="F:chloride channel activity"/>
    <property type="evidence" value="ECO:0007669"/>
    <property type="project" value="TreeGrafter"/>
</dbReference>
<dbReference type="PANTHER" id="PTHR12308:SF73">
    <property type="entry name" value="ANOCTAMIN"/>
    <property type="match status" value="1"/>
</dbReference>
<evidence type="ECO:0000313" key="9">
    <source>
        <dbReference type="Proteomes" id="UP000653454"/>
    </source>
</evidence>
<evidence type="ECO:0000256" key="4">
    <source>
        <dbReference type="ARBA" id="ARBA00022989"/>
    </source>
</evidence>
<dbReference type="PANTHER" id="PTHR12308">
    <property type="entry name" value="ANOCTAMIN"/>
    <property type="match status" value="1"/>
</dbReference>
<proteinExistence type="inferred from homology"/>
<name>A0A8S4G640_PLUXY</name>
<evidence type="ECO:0000256" key="5">
    <source>
        <dbReference type="ARBA" id="ARBA00023136"/>
    </source>
</evidence>
<dbReference type="InterPro" id="IPR036691">
    <property type="entry name" value="Endo/exonu/phosph_ase_sf"/>
</dbReference>
<comment type="similarity">
    <text evidence="2 6">Belongs to the anoctamin family.</text>
</comment>
<evidence type="ECO:0000259" key="7">
    <source>
        <dbReference type="Pfam" id="PF04547"/>
    </source>
</evidence>
<keyword evidence="4 6" id="KW-1133">Transmembrane helix</keyword>
<dbReference type="InterPro" id="IPR049452">
    <property type="entry name" value="Anoctamin_TM"/>
</dbReference>